<evidence type="ECO:0000259" key="2">
    <source>
        <dbReference type="PROSITE" id="PS51208"/>
    </source>
</evidence>
<dbReference type="AlphaFoldDB" id="A0A212PW80"/>
<dbReference type="SUPFAM" id="SSF103515">
    <property type="entry name" value="Autotransporter"/>
    <property type="match status" value="1"/>
</dbReference>
<name>A0A212PW80_9PROT</name>
<feature type="domain" description="Autotransporter" evidence="2">
    <location>
        <begin position="1"/>
        <end position="128"/>
    </location>
</feature>
<gene>
    <name evidence="3" type="ORF">SAMN07250955_10140</name>
</gene>
<proteinExistence type="predicted"/>
<organism evidence="3 4">
    <name type="scientific">Arboricoccus pini</name>
    <dbReference type="NCBI Taxonomy" id="1963835"/>
    <lineage>
        <taxon>Bacteria</taxon>
        <taxon>Pseudomonadati</taxon>
        <taxon>Pseudomonadota</taxon>
        <taxon>Alphaproteobacteria</taxon>
        <taxon>Geminicoccales</taxon>
        <taxon>Geminicoccaceae</taxon>
        <taxon>Arboricoccus</taxon>
    </lineage>
</organism>
<dbReference type="PROSITE" id="PS51208">
    <property type="entry name" value="AUTOTRANSPORTER"/>
    <property type="match status" value="1"/>
</dbReference>
<reference evidence="3 4" key="1">
    <citation type="submission" date="2017-06" db="EMBL/GenBank/DDBJ databases">
        <authorList>
            <person name="Kim H.J."/>
            <person name="Triplett B.A."/>
        </authorList>
    </citation>
    <scope>NUCLEOTIDE SEQUENCE [LARGE SCALE GENOMIC DNA]</scope>
    <source>
        <strain evidence="3 4">B29T1</strain>
    </source>
</reference>
<dbReference type="Gene3D" id="2.40.128.130">
    <property type="entry name" value="Autotransporter beta-domain"/>
    <property type="match status" value="1"/>
</dbReference>
<dbReference type="EMBL" id="FYEH01000001">
    <property type="protein sequence ID" value="SNB51130.1"/>
    <property type="molecule type" value="Genomic_DNA"/>
</dbReference>
<evidence type="ECO:0000313" key="3">
    <source>
        <dbReference type="EMBL" id="SNB51130.1"/>
    </source>
</evidence>
<protein>
    <submittedName>
        <fullName evidence="3">Outer membrane autotransporter barrel domain-containing protein</fullName>
    </submittedName>
</protein>
<dbReference type="InterPro" id="IPR005546">
    <property type="entry name" value="Autotransporte_beta"/>
</dbReference>
<evidence type="ECO:0000256" key="1">
    <source>
        <dbReference type="SAM" id="MobiDB-lite"/>
    </source>
</evidence>
<dbReference type="InterPro" id="IPR036709">
    <property type="entry name" value="Autotransporte_beta_dom_sf"/>
</dbReference>
<feature type="region of interest" description="Disordered" evidence="1">
    <location>
        <begin position="1"/>
        <end position="21"/>
    </location>
</feature>
<dbReference type="Pfam" id="PF03797">
    <property type="entry name" value="Autotransporter"/>
    <property type="match status" value="1"/>
</dbReference>
<accession>A0A212PW80</accession>
<evidence type="ECO:0000313" key="4">
    <source>
        <dbReference type="Proteomes" id="UP000197065"/>
    </source>
</evidence>
<dbReference type="Proteomes" id="UP000197065">
    <property type="component" value="Unassembled WGS sequence"/>
</dbReference>
<sequence>MSLHTNGFTEDGGEAALHEKGRTMGTTLTTLGLRAASTLDLGGLATTLRGSLGWRHAFGDTTSKAAQSFSAGQAFDVEGVAIAKDSTLIETGIDVALSGSATLGILYNGQIAADARQNAFKATLRLTF</sequence>
<keyword evidence="4" id="KW-1185">Reference proteome</keyword>